<evidence type="ECO:0000256" key="1">
    <source>
        <dbReference type="ARBA" id="ARBA00001947"/>
    </source>
</evidence>
<dbReference type="EMBL" id="JAPFRF010000022">
    <property type="protein sequence ID" value="KAJ7305170.1"/>
    <property type="molecule type" value="Genomic_DNA"/>
</dbReference>
<dbReference type="SUPFAM" id="SSF55486">
    <property type="entry name" value="Metalloproteases ('zincins'), catalytic domain"/>
    <property type="match status" value="1"/>
</dbReference>
<dbReference type="Gene3D" id="3.40.390.10">
    <property type="entry name" value="Collagenase (Catalytic Domain)"/>
    <property type="match status" value="1"/>
</dbReference>
<feature type="disulfide bond" evidence="15">
    <location>
        <begin position="632"/>
        <end position="642"/>
    </location>
</feature>
<dbReference type="SMART" id="SM00608">
    <property type="entry name" value="ACR"/>
    <property type="match status" value="1"/>
</dbReference>
<keyword evidence="13" id="KW-1199">Hemostasis impairing toxin</keyword>
<feature type="domain" description="Disintegrin" evidence="21">
    <location>
        <begin position="411"/>
        <end position="497"/>
    </location>
</feature>
<dbReference type="InterPro" id="IPR034027">
    <property type="entry name" value="Reprolysin_adamalysin"/>
</dbReference>
<sequence length="834" mass="91710">MTKALFLTACLLLFQNQGSSLQELPRVKDFEVVYPQKIHMLHKRGIGGSQHTQPKAMYDDSMQYEIKVNGQKVVLHLEKNKELFSKDYTETHYSPDGREITTTPLNEDHCYYEGHIHNDTDSAVSISTCYGLRGYFKSRGKRYLIEPLEQSDTEAHAVFRYESLQKEDETPKVCGVTNTTWQSEEPIRKSSRMSTSSEKKAYMQARKYVELYIAVDNTVFRKYSRNMTAVRTRVFEIVNYINMVYKAINIHVALIGLEIWSDGDKIVVNSSAGVTLDRFSEWRQEVLLKRKRNDNAQLLTGIDFSGRTVGLAYVGTMCNPAHSLGIVQDHSISAIAIGATMAHEMGHNFGMNHDSSVCTCSSESCIMAAHLSYKTPKDFSSCSLQDFQKYIMDQTPMCIINMPLPKEIVATPVCGNAFVEEGEECDCGSPEECKNDCCDAATCKLKPGAKCGYGECCENCQLRRAGALCRPAKHDCDLPELCTGHSHECPPDRFRVNGHPCKNNQGYCYMGKCPTLLNQCTALWGPDARVAADSCYIVNQNGVYYGHCRKANGTYIPCGPKDQKCGKLYCNGGSRMPSTGSLVSFENCKGSFPGKGQEDGGMVSSGTKCGEGMVCYNGKCMEIERAYRSTNCSDKCQAHAVCDHELQCQCEEGWAPPNCDGPTANRYIIIIVAVLVALAVTAIIIAILVRYQILKKKQSQSVHKSAPGATNPGFSGQEQKRRPNTTPVPGPPEANSARCLLPPPPPPANKPPLHVNIPSEQSRQAPAVYQNARAPIVKPNIPPPPVPTASKSALPPVTGNTVAAMKTVPTLQFKSKAPPPPPPQALKPPGNPKV</sequence>
<dbReference type="PRINTS" id="PR00289">
    <property type="entry name" value="DISINTEGRIN"/>
</dbReference>
<feature type="active site" evidence="16">
    <location>
        <position position="344"/>
    </location>
</feature>
<feature type="disulfide bond" evidence="16">
    <location>
        <begin position="318"/>
        <end position="398"/>
    </location>
</feature>
<feature type="compositionally biased region" description="Pro residues" evidence="17">
    <location>
        <begin position="741"/>
        <end position="750"/>
    </location>
</feature>
<comment type="caution">
    <text evidence="23">The sequence shown here is derived from an EMBL/GenBank/DDBJ whole genome shotgun (WGS) entry which is preliminary data.</text>
</comment>
<dbReference type="PANTHER" id="PTHR11905:SF32">
    <property type="entry name" value="DISINTEGRIN AND METALLOPROTEINASE DOMAIN-CONTAINING PROTEIN 28"/>
    <property type="match status" value="1"/>
</dbReference>
<dbReference type="FunFam" id="4.10.70.10:FF:000001">
    <property type="entry name" value="Disintegrin and metalloproteinase domain-containing protein 22"/>
    <property type="match status" value="1"/>
</dbReference>
<dbReference type="Pfam" id="PF01421">
    <property type="entry name" value="Reprolysin"/>
    <property type="match status" value="1"/>
</dbReference>
<evidence type="ECO:0000256" key="13">
    <source>
        <dbReference type="ARBA" id="ARBA00023240"/>
    </source>
</evidence>
<evidence type="ECO:0000256" key="9">
    <source>
        <dbReference type="ARBA" id="ARBA00022833"/>
    </source>
</evidence>
<evidence type="ECO:0000259" key="22">
    <source>
        <dbReference type="PROSITE" id="PS50215"/>
    </source>
</evidence>
<keyword evidence="12 15" id="KW-1015">Disulfide bond</keyword>
<evidence type="ECO:0000256" key="5">
    <source>
        <dbReference type="ARBA" id="ARBA00022656"/>
    </source>
</evidence>
<evidence type="ECO:0000256" key="6">
    <source>
        <dbReference type="ARBA" id="ARBA00022692"/>
    </source>
</evidence>
<name>A0A9Q0X7T0_9SAUR</name>
<evidence type="ECO:0000256" key="3">
    <source>
        <dbReference type="ARBA" id="ARBA00004613"/>
    </source>
</evidence>
<feature type="signal peptide" evidence="19">
    <location>
        <begin position="1"/>
        <end position="21"/>
    </location>
</feature>
<dbReference type="SUPFAM" id="SSF57552">
    <property type="entry name" value="Blood coagulation inhibitor (disintegrin)"/>
    <property type="match status" value="1"/>
</dbReference>
<keyword evidence="4" id="KW-0964">Secreted</keyword>
<feature type="disulfide bond" evidence="15">
    <location>
        <begin position="650"/>
        <end position="659"/>
    </location>
</feature>
<feature type="binding site" evidence="16">
    <location>
        <position position="353"/>
    </location>
    <ligand>
        <name>Zn(2+)</name>
        <dbReference type="ChEBI" id="CHEBI:29105"/>
        <note>catalytic</note>
    </ligand>
</feature>
<protein>
    <submittedName>
        <fullName evidence="23">Uncharacterized protein</fullName>
    </submittedName>
</protein>
<keyword evidence="8" id="KW-0378">Hydrolase</keyword>
<feature type="compositionally biased region" description="Pro residues" evidence="17">
    <location>
        <begin position="817"/>
        <end position="834"/>
    </location>
</feature>
<comment type="caution">
    <text evidence="15">Lacks conserved residue(s) required for the propagation of feature annotation.</text>
</comment>
<feature type="transmembrane region" description="Helical" evidence="18">
    <location>
        <begin position="667"/>
        <end position="689"/>
    </location>
</feature>
<dbReference type="GO" id="GO:0005886">
    <property type="term" value="C:plasma membrane"/>
    <property type="evidence" value="ECO:0007669"/>
    <property type="project" value="TreeGrafter"/>
</dbReference>
<feature type="disulfide bond" evidence="16">
    <location>
        <begin position="358"/>
        <end position="382"/>
    </location>
</feature>
<dbReference type="PROSITE" id="PS01186">
    <property type="entry name" value="EGF_2"/>
    <property type="match status" value="1"/>
</dbReference>
<evidence type="ECO:0000256" key="14">
    <source>
        <dbReference type="PROSITE-ProRule" id="PRU00068"/>
    </source>
</evidence>
<evidence type="ECO:0000256" key="16">
    <source>
        <dbReference type="PROSITE-ProRule" id="PRU00276"/>
    </source>
</evidence>
<dbReference type="InterPro" id="IPR000742">
    <property type="entry name" value="EGF"/>
</dbReference>
<accession>A0A9Q0X7T0</accession>
<dbReference type="PANTHER" id="PTHR11905">
    <property type="entry name" value="ADAM A DISINTEGRIN AND METALLOPROTEASE DOMAIN"/>
    <property type="match status" value="1"/>
</dbReference>
<dbReference type="GO" id="GO:0004222">
    <property type="term" value="F:metalloendopeptidase activity"/>
    <property type="evidence" value="ECO:0007669"/>
    <property type="project" value="InterPro"/>
</dbReference>
<keyword evidence="15" id="KW-0245">EGF-like domain</keyword>
<keyword evidence="5" id="KW-0800">Toxin</keyword>
<feature type="disulfide bond" evidence="16">
    <location>
        <begin position="360"/>
        <end position="365"/>
    </location>
</feature>
<feature type="region of interest" description="Disordered" evidence="17">
    <location>
        <begin position="809"/>
        <end position="834"/>
    </location>
</feature>
<feature type="binding site" evidence="16">
    <location>
        <position position="347"/>
    </location>
    <ligand>
        <name>Zn(2+)</name>
        <dbReference type="ChEBI" id="CHEBI:29105"/>
        <note>catalytic</note>
    </ligand>
</feature>
<evidence type="ECO:0000313" key="23">
    <source>
        <dbReference type="EMBL" id="KAJ7305170.1"/>
    </source>
</evidence>
<dbReference type="InterPro" id="IPR001590">
    <property type="entry name" value="Peptidase_M12B"/>
</dbReference>
<organism evidence="23 24">
    <name type="scientific">Phrynocephalus forsythii</name>
    <dbReference type="NCBI Taxonomy" id="171643"/>
    <lineage>
        <taxon>Eukaryota</taxon>
        <taxon>Metazoa</taxon>
        <taxon>Chordata</taxon>
        <taxon>Craniata</taxon>
        <taxon>Vertebrata</taxon>
        <taxon>Euteleostomi</taxon>
        <taxon>Lepidosauria</taxon>
        <taxon>Squamata</taxon>
        <taxon>Bifurcata</taxon>
        <taxon>Unidentata</taxon>
        <taxon>Episquamata</taxon>
        <taxon>Toxicofera</taxon>
        <taxon>Iguania</taxon>
        <taxon>Acrodonta</taxon>
        <taxon>Agamidae</taxon>
        <taxon>Agaminae</taxon>
        <taxon>Phrynocephalus</taxon>
    </lineage>
</organism>
<comment type="cofactor">
    <cofactor evidence="1">
        <name>Zn(2+)</name>
        <dbReference type="ChEBI" id="CHEBI:29105"/>
    </cofactor>
</comment>
<comment type="subcellular location">
    <subcellularLocation>
        <location evidence="2">Membrane</location>
        <topology evidence="2">Single-pass type I membrane protein</topology>
    </subcellularLocation>
    <subcellularLocation>
        <location evidence="3">Secreted</location>
    </subcellularLocation>
</comment>
<evidence type="ECO:0000256" key="7">
    <source>
        <dbReference type="ARBA" id="ARBA00022723"/>
    </source>
</evidence>
<keyword evidence="10 18" id="KW-1133">Transmembrane helix</keyword>
<dbReference type="FunFam" id="3.40.390.10:FF:000002">
    <property type="entry name" value="Disintegrin and metalloproteinase domain-containing protein 22"/>
    <property type="match status" value="1"/>
</dbReference>
<dbReference type="InterPro" id="IPR036436">
    <property type="entry name" value="Disintegrin_dom_sf"/>
</dbReference>
<dbReference type="OrthoDB" id="5951731at2759"/>
<feature type="disulfide bond" evidence="14">
    <location>
        <begin position="469"/>
        <end position="489"/>
    </location>
</feature>
<dbReference type="Proteomes" id="UP001142489">
    <property type="component" value="Unassembled WGS sequence"/>
</dbReference>
<gene>
    <name evidence="23" type="ORF">JRQ81_011075</name>
</gene>
<evidence type="ECO:0000259" key="20">
    <source>
        <dbReference type="PROSITE" id="PS50026"/>
    </source>
</evidence>
<evidence type="ECO:0000256" key="10">
    <source>
        <dbReference type="ARBA" id="ARBA00022989"/>
    </source>
</evidence>
<dbReference type="GO" id="GO:0090729">
    <property type="term" value="F:toxin activity"/>
    <property type="evidence" value="ECO:0007669"/>
    <property type="project" value="UniProtKB-KW"/>
</dbReference>
<dbReference type="GO" id="GO:0005576">
    <property type="term" value="C:extracellular region"/>
    <property type="evidence" value="ECO:0007669"/>
    <property type="project" value="UniProtKB-SubCell"/>
</dbReference>
<evidence type="ECO:0000256" key="18">
    <source>
        <dbReference type="SAM" id="Phobius"/>
    </source>
</evidence>
<keyword evidence="11 18" id="KW-0472">Membrane</keyword>
<evidence type="ECO:0000256" key="11">
    <source>
        <dbReference type="ARBA" id="ARBA00023136"/>
    </source>
</evidence>
<dbReference type="GO" id="GO:0006508">
    <property type="term" value="P:proteolysis"/>
    <property type="evidence" value="ECO:0007669"/>
    <property type="project" value="InterPro"/>
</dbReference>
<feature type="binding site" evidence="16">
    <location>
        <position position="343"/>
    </location>
    <ligand>
        <name>Zn(2+)</name>
        <dbReference type="ChEBI" id="CHEBI:29105"/>
        <note>catalytic</note>
    </ligand>
</feature>
<dbReference type="AlphaFoldDB" id="A0A9Q0X7T0"/>
<keyword evidence="7 16" id="KW-0479">Metal-binding</keyword>
<dbReference type="SMART" id="SM00050">
    <property type="entry name" value="DISIN"/>
    <property type="match status" value="1"/>
</dbReference>
<evidence type="ECO:0000256" key="2">
    <source>
        <dbReference type="ARBA" id="ARBA00004479"/>
    </source>
</evidence>
<feature type="domain" description="EGF-like" evidence="20">
    <location>
        <begin position="628"/>
        <end position="660"/>
    </location>
</feature>
<evidence type="ECO:0000256" key="17">
    <source>
        <dbReference type="SAM" id="MobiDB-lite"/>
    </source>
</evidence>
<dbReference type="PROSITE" id="PS00427">
    <property type="entry name" value="DISINTEGRIN_1"/>
    <property type="match status" value="1"/>
</dbReference>
<dbReference type="CDD" id="cd04269">
    <property type="entry name" value="ZnMc_adamalysin_II_like"/>
    <property type="match status" value="1"/>
</dbReference>
<dbReference type="PROSITE" id="PS50026">
    <property type="entry name" value="EGF_3"/>
    <property type="match status" value="1"/>
</dbReference>
<dbReference type="Pfam" id="PF01562">
    <property type="entry name" value="Pep_M12B_propep"/>
    <property type="match status" value="1"/>
</dbReference>
<proteinExistence type="predicted"/>
<evidence type="ECO:0000259" key="21">
    <source>
        <dbReference type="PROSITE" id="PS50214"/>
    </source>
</evidence>
<reference evidence="23" key="1">
    <citation type="journal article" date="2023" name="DNA Res.">
        <title>Chromosome-level genome assembly of Phrynocephalus forsythii using third-generation DNA sequencing and Hi-C analysis.</title>
        <authorList>
            <person name="Qi Y."/>
            <person name="Zhao W."/>
            <person name="Zhao Y."/>
            <person name="Niu C."/>
            <person name="Cao S."/>
            <person name="Zhang Y."/>
        </authorList>
    </citation>
    <scope>NUCLEOTIDE SEQUENCE</scope>
    <source>
        <tissue evidence="23">Muscle</tissue>
    </source>
</reference>
<feature type="domain" description="Peptidase M12B" evidence="22">
    <location>
        <begin position="207"/>
        <end position="403"/>
    </location>
</feature>
<dbReference type="PROSITE" id="PS50214">
    <property type="entry name" value="DISINTEGRIN_2"/>
    <property type="match status" value="1"/>
</dbReference>
<dbReference type="InterPro" id="IPR002870">
    <property type="entry name" value="Peptidase_M12B_N"/>
</dbReference>
<feature type="region of interest" description="Disordered" evidence="17">
    <location>
        <begin position="699"/>
        <end position="751"/>
    </location>
</feature>
<keyword evidence="19" id="KW-0732">Signal</keyword>
<dbReference type="InterPro" id="IPR024079">
    <property type="entry name" value="MetalloPept_cat_dom_sf"/>
</dbReference>
<keyword evidence="24" id="KW-1185">Reference proteome</keyword>
<dbReference type="InterPro" id="IPR006586">
    <property type="entry name" value="ADAM_Cys-rich"/>
</dbReference>
<dbReference type="Pfam" id="PF08516">
    <property type="entry name" value="ADAM_CR"/>
    <property type="match status" value="1"/>
</dbReference>
<evidence type="ECO:0000313" key="24">
    <source>
        <dbReference type="Proteomes" id="UP001142489"/>
    </source>
</evidence>
<dbReference type="InterPro" id="IPR018358">
    <property type="entry name" value="Disintegrin_CS"/>
</dbReference>
<evidence type="ECO:0000256" key="15">
    <source>
        <dbReference type="PROSITE-ProRule" id="PRU00076"/>
    </source>
</evidence>
<dbReference type="GO" id="GO:0046872">
    <property type="term" value="F:metal ion binding"/>
    <property type="evidence" value="ECO:0007669"/>
    <property type="project" value="UniProtKB-KW"/>
</dbReference>
<evidence type="ECO:0000256" key="12">
    <source>
        <dbReference type="ARBA" id="ARBA00023157"/>
    </source>
</evidence>
<keyword evidence="6 18" id="KW-0812">Transmembrane</keyword>
<dbReference type="PROSITE" id="PS50215">
    <property type="entry name" value="ADAM_MEPRO"/>
    <property type="match status" value="1"/>
</dbReference>
<feature type="chain" id="PRO_5040388438" evidence="19">
    <location>
        <begin position="22"/>
        <end position="834"/>
    </location>
</feature>
<evidence type="ECO:0000256" key="4">
    <source>
        <dbReference type="ARBA" id="ARBA00022525"/>
    </source>
</evidence>
<dbReference type="Gene3D" id="4.10.70.10">
    <property type="entry name" value="Disintegrin domain"/>
    <property type="match status" value="1"/>
</dbReference>
<evidence type="ECO:0000256" key="8">
    <source>
        <dbReference type="ARBA" id="ARBA00022801"/>
    </source>
</evidence>
<evidence type="ECO:0000256" key="19">
    <source>
        <dbReference type="SAM" id="SignalP"/>
    </source>
</evidence>
<keyword evidence="9 16" id="KW-0862">Zinc</keyword>
<dbReference type="Pfam" id="PF00200">
    <property type="entry name" value="Disintegrin"/>
    <property type="match status" value="1"/>
</dbReference>
<dbReference type="InterPro" id="IPR001762">
    <property type="entry name" value="Disintegrin_dom"/>
</dbReference>